<accession>A0ABV9PUB9</accession>
<keyword evidence="2" id="KW-1185">Reference proteome</keyword>
<sequence>MAAADGDANAAISREVGVCQDTVRQWRHRFCLERLEGLKDRPRSGRPRVFTPVEVAQVKALACTPPADHGLPLTRWSAAELRTHAIAAGLVRPVATSTIGRWLAADAIKPWQHRSWIFPRDPDFAAKAARVLDLYHRRWNGV</sequence>
<protein>
    <submittedName>
        <fullName evidence="1">Helix-turn-helix domain-containing protein</fullName>
    </submittedName>
</protein>
<name>A0ABV9PUB9_9ACTN</name>
<organism evidence="1 2">
    <name type="scientific">Dietzia aurantiaca</name>
    <dbReference type="NCBI Taxonomy" id="983873"/>
    <lineage>
        <taxon>Bacteria</taxon>
        <taxon>Bacillati</taxon>
        <taxon>Actinomycetota</taxon>
        <taxon>Actinomycetes</taxon>
        <taxon>Mycobacteriales</taxon>
        <taxon>Dietziaceae</taxon>
        <taxon>Dietzia</taxon>
    </lineage>
</organism>
<dbReference type="SUPFAM" id="SSF46689">
    <property type="entry name" value="Homeodomain-like"/>
    <property type="match status" value="1"/>
</dbReference>
<gene>
    <name evidence="1" type="ORF">ACFO7U_11400</name>
</gene>
<feature type="non-terminal residue" evidence="1">
    <location>
        <position position="142"/>
    </location>
</feature>
<dbReference type="EMBL" id="JBHSHP010000024">
    <property type="protein sequence ID" value="MFC4755378.1"/>
    <property type="molecule type" value="Genomic_DNA"/>
</dbReference>
<proteinExistence type="predicted"/>
<reference evidence="2" key="1">
    <citation type="journal article" date="2019" name="Int. J. Syst. Evol. Microbiol.">
        <title>The Global Catalogue of Microorganisms (GCM) 10K type strain sequencing project: providing services to taxonomists for standard genome sequencing and annotation.</title>
        <authorList>
            <consortium name="The Broad Institute Genomics Platform"/>
            <consortium name="The Broad Institute Genome Sequencing Center for Infectious Disease"/>
            <person name="Wu L."/>
            <person name="Ma J."/>
        </authorList>
    </citation>
    <scope>NUCLEOTIDE SEQUENCE [LARGE SCALE GENOMIC DNA]</scope>
    <source>
        <strain evidence="2">JCM 11882</strain>
    </source>
</reference>
<dbReference type="RefSeq" id="WP_380059622.1">
    <property type="nucleotide sequence ID" value="NZ_JBHSHP010000024.1"/>
</dbReference>
<dbReference type="InterPro" id="IPR009057">
    <property type="entry name" value="Homeodomain-like_sf"/>
</dbReference>
<dbReference type="Pfam" id="PF13565">
    <property type="entry name" value="HTH_32"/>
    <property type="match status" value="1"/>
</dbReference>
<evidence type="ECO:0000313" key="2">
    <source>
        <dbReference type="Proteomes" id="UP001595836"/>
    </source>
</evidence>
<dbReference type="Proteomes" id="UP001595836">
    <property type="component" value="Unassembled WGS sequence"/>
</dbReference>
<comment type="caution">
    <text evidence="1">The sequence shown here is derived from an EMBL/GenBank/DDBJ whole genome shotgun (WGS) entry which is preliminary data.</text>
</comment>
<evidence type="ECO:0000313" key="1">
    <source>
        <dbReference type="EMBL" id="MFC4755378.1"/>
    </source>
</evidence>